<keyword evidence="3" id="KW-1185">Reference proteome</keyword>
<keyword evidence="1" id="KW-1133">Transmembrane helix</keyword>
<evidence type="ECO:0000313" key="2">
    <source>
        <dbReference type="EMBL" id="AUQ44019.1"/>
    </source>
</evidence>
<dbReference type="EMBL" id="KY608910">
    <property type="protein sequence ID" value="AUQ44019.1"/>
    <property type="molecule type" value="Genomic_DNA"/>
</dbReference>
<proteinExistence type="predicted"/>
<sequence>MAAETSSTTTYENLTPQKEYTKAINFNDEPLDAATNQIYTSIENGQKQNKFKLMLSNIMKNTTNSQYVYPTISIIVVSLFVIIMLFQTISLGVKILAVILMLLFIAFTVYRFKRH</sequence>
<feature type="transmembrane region" description="Helical" evidence="1">
    <location>
        <begin position="95"/>
        <end position="112"/>
    </location>
</feature>
<organism evidence="2">
    <name type="scientific">Esparto virus</name>
    <dbReference type="NCBI Taxonomy" id="2072209"/>
    <lineage>
        <taxon>Viruses</taxon>
        <taxon>Viruses incertae sedis</taxon>
        <taxon>Naldaviricetes</taxon>
        <taxon>Lefavirales</taxon>
        <taxon>Nudiviridae</taxon>
        <taxon>Alphanudivirus</taxon>
        <taxon>Alphanudivirus tertidromelanogasteris</taxon>
    </lineage>
</organism>
<name>A0A2I7G310_9VIRU</name>
<reference evidence="2" key="1">
    <citation type="journal article" date="2021" name="Virus">
        <title>The discovery, distribution and diversity of DNA viruses associated with Drosophila melanogaster in Europe.</title>
        <authorList>
            <person name="Wallace M.A."/>
            <person name="Coffman K.A."/>
            <person name="Gilbert C."/>
            <person name="Ravindran S."/>
            <person name="Albery G.F."/>
            <person name="Abbott J."/>
            <person name="Argyridou E."/>
            <person name="Bellosta P."/>
            <person name="Betancourt A.J."/>
            <person name="Colinet H."/>
            <person name="Eric K."/>
            <person name="Glaser-Schmitt A."/>
            <person name="Grath S."/>
            <person name="Jelic M."/>
            <person name="Kankare M."/>
            <person name="Kozeretska I."/>
            <person name="Loeschcke V."/>
            <person name="Montchamp-Moreau C."/>
            <person name="Ometto L."/>
            <person name="Onder B.S."/>
            <person name="Orengo D.J."/>
            <person name="Parsch J."/>
            <person name="Pascual M."/>
            <person name="Patenkovic A."/>
            <person name="Puerma E."/>
            <person name="Ritchie M.G."/>
            <person name="Rota-Stabelli O."/>
            <person name="Schou M.F."/>
            <person name="Serga S.V."/>
            <person name="Stamenkovic-Radak M."/>
            <person name="Tanaskovic M."/>
            <person name="Veselinovic M.S."/>
            <person name="Vieira J."/>
            <person name="Vieira C.P."/>
            <person name="Kapun M."/>
            <person name="Flatt T."/>
            <person name="Gonzalez J."/>
            <person name="Staubach F."/>
            <person name="Obbard D.J."/>
        </authorList>
    </citation>
    <scope>NUCLEOTIDE SEQUENCE</scope>
    <source>
        <strain evidence="2">SRR3939042_Esparto_2012</strain>
    </source>
</reference>
<dbReference type="GeneID" id="41701805"/>
<dbReference type="RefSeq" id="YP_009551732.1">
    <property type="nucleotide sequence ID" value="NC_040536.1"/>
</dbReference>
<feature type="transmembrane region" description="Helical" evidence="1">
    <location>
        <begin position="67"/>
        <end position="89"/>
    </location>
</feature>
<dbReference type="Proteomes" id="UP000290737">
    <property type="component" value="Genome"/>
</dbReference>
<dbReference type="KEGG" id="vg:41701805"/>
<protein>
    <submittedName>
        <fullName evidence="2">Putative gp51-like protein</fullName>
    </submittedName>
</protein>
<evidence type="ECO:0000256" key="1">
    <source>
        <dbReference type="SAM" id="Phobius"/>
    </source>
</evidence>
<keyword evidence="1" id="KW-0812">Transmembrane</keyword>
<evidence type="ECO:0000313" key="3">
    <source>
        <dbReference type="Proteomes" id="UP000290737"/>
    </source>
</evidence>
<accession>A0A2I7G310</accession>
<keyword evidence="1" id="KW-0472">Membrane</keyword>